<proteinExistence type="predicted"/>
<evidence type="ECO:0000313" key="2">
    <source>
        <dbReference type="Proteomes" id="UP000319852"/>
    </source>
</evidence>
<dbReference type="EMBL" id="CP036263">
    <property type="protein sequence ID" value="QDS97146.1"/>
    <property type="molecule type" value="Genomic_DNA"/>
</dbReference>
<protein>
    <submittedName>
        <fullName evidence="1">Uncharacterized protein</fullName>
    </submittedName>
</protein>
<name>A0A517MQI9_9BACT</name>
<evidence type="ECO:0000313" key="1">
    <source>
        <dbReference type="EMBL" id="QDS97146.1"/>
    </source>
</evidence>
<organism evidence="1 2">
    <name type="scientific">Adhaeretor mobilis</name>
    <dbReference type="NCBI Taxonomy" id="1930276"/>
    <lineage>
        <taxon>Bacteria</taxon>
        <taxon>Pseudomonadati</taxon>
        <taxon>Planctomycetota</taxon>
        <taxon>Planctomycetia</taxon>
        <taxon>Pirellulales</taxon>
        <taxon>Lacipirellulaceae</taxon>
        <taxon>Adhaeretor</taxon>
    </lineage>
</organism>
<gene>
    <name evidence="1" type="ORF">HG15A2_04060</name>
</gene>
<keyword evidence="2" id="KW-1185">Reference proteome</keyword>
<reference evidence="1 2" key="1">
    <citation type="submission" date="2019-02" db="EMBL/GenBank/DDBJ databases">
        <title>Deep-cultivation of Planctomycetes and their phenomic and genomic characterization uncovers novel biology.</title>
        <authorList>
            <person name="Wiegand S."/>
            <person name="Jogler M."/>
            <person name="Boedeker C."/>
            <person name="Pinto D."/>
            <person name="Vollmers J."/>
            <person name="Rivas-Marin E."/>
            <person name="Kohn T."/>
            <person name="Peeters S.H."/>
            <person name="Heuer A."/>
            <person name="Rast P."/>
            <person name="Oberbeckmann S."/>
            <person name="Bunk B."/>
            <person name="Jeske O."/>
            <person name="Meyerdierks A."/>
            <person name="Storesund J.E."/>
            <person name="Kallscheuer N."/>
            <person name="Luecker S."/>
            <person name="Lage O.M."/>
            <person name="Pohl T."/>
            <person name="Merkel B.J."/>
            <person name="Hornburger P."/>
            <person name="Mueller R.-W."/>
            <person name="Bruemmer F."/>
            <person name="Labrenz M."/>
            <person name="Spormann A.M."/>
            <person name="Op den Camp H."/>
            <person name="Overmann J."/>
            <person name="Amann R."/>
            <person name="Jetten M.S.M."/>
            <person name="Mascher T."/>
            <person name="Medema M.H."/>
            <person name="Devos D.P."/>
            <person name="Kaster A.-K."/>
            <person name="Ovreas L."/>
            <person name="Rohde M."/>
            <person name="Galperin M.Y."/>
            <person name="Jogler C."/>
        </authorList>
    </citation>
    <scope>NUCLEOTIDE SEQUENCE [LARGE SCALE GENOMIC DNA]</scope>
    <source>
        <strain evidence="1 2">HG15A2</strain>
    </source>
</reference>
<accession>A0A517MQI9</accession>
<sequence length="100" mass="11352">MELPTEIVVTQVTGLSQPVWLRLVLNPRVDQGRLLTRKLQNSFDSLETSMRSVYSSMISFTGCTKWGDFLLKSAAFLSACLRSLYSNNSTRFSDWLNTPQ</sequence>
<dbReference type="AlphaFoldDB" id="A0A517MQI9"/>
<dbReference type="Proteomes" id="UP000319852">
    <property type="component" value="Chromosome"/>
</dbReference>
<dbReference type="KEGG" id="amob:HG15A2_04060"/>